<dbReference type="AlphaFoldDB" id="A0A395HM44"/>
<evidence type="ECO:0000313" key="6">
    <source>
        <dbReference type="EMBL" id="RAL08686.1"/>
    </source>
</evidence>
<evidence type="ECO:0000259" key="5">
    <source>
        <dbReference type="PROSITE" id="PS01031"/>
    </source>
</evidence>
<dbReference type="OrthoDB" id="1431247at2759"/>
<evidence type="ECO:0000256" key="2">
    <source>
        <dbReference type="PROSITE-ProRule" id="PRU00285"/>
    </source>
</evidence>
<dbReference type="VEuPathDB" id="FungiDB:BO97DRAFT_198237"/>
<dbReference type="Gene3D" id="2.60.40.790">
    <property type="match status" value="1"/>
</dbReference>
<accession>A0A395HM44</accession>
<evidence type="ECO:0000313" key="7">
    <source>
        <dbReference type="Proteomes" id="UP000248961"/>
    </source>
</evidence>
<feature type="region of interest" description="Disordered" evidence="4">
    <location>
        <begin position="185"/>
        <end position="217"/>
    </location>
</feature>
<dbReference type="SUPFAM" id="SSF49764">
    <property type="entry name" value="HSP20-like chaperones"/>
    <property type="match status" value="1"/>
</dbReference>
<dbReference type="Proteomes" id="UP000248961">
    <property type="component" value="Unassembled WGS sequence"/>
</dbReference>
<dbReference type="PANTHER" id="PTHR11527">
    <property type="entry name" value="HEAT-SHOCK PROTEIN 20 FAMILY MEMBER"/>
    <property type="match status" value="1"/>
</dbReference>
<evidence type="ECO:0000256" key="4">
    <source>
        <dbReference type="SAM" id="MobiDB-lite"/>
    </source>
</evidence>
<gene>
    <name evidence="6" type="ORF">BO97DRAFT_198237</name>
</gene>
<dbReference type="STRING" id="1450537.A0A395HM44"/>
<proteinExistence type="inferred from homology"/>
<protein>
    <submittedName>
        <fullName evidence="6">HSP20-like chaperone</fullName>
    </submittedName>
</protein>
<dbReference type="GeneID" id="37194805"/>
<keyword evidence="7" id="KW-1185">Reference proteome</keyword>
<feature type="compositionally biased region" description="Polar residues" evidence="4">
    <location>
        <begin position="196"/>
        <end position="212"/>
    </location>
</feature>
<sequence length="277" mass="31556">MEGSYLLSYRLAMETSSDILDCLENKFGQPSRLCQNARLGHVTASASSPSRFQIHFTNQSSILARHIQFVKVKSTRYHPQTVYIQSHTMAFFPRFTNDLTPLFQLLDDYDHHRSSRPKPRKVAPSFSPKIDIWEDDAYHLAAELPGVEPHNIQIEFSDPYTLIIKGNTGHNSSDEARDPVTKFYHKPTVEDENEANDTTTPEPSSDKSSVQQLVKHKNAEPASKYWVSERSTGEFHRAFTFPARVHQDAVKANLKNGVLSLLIPKEPEPKVKKIRIE</sequence>
<dbReference type="CDD" id="cd06464">
    <property type="entry name" value="ACD_sHsps-like"/>
    <property type="match status" value="1"/>
</dbReference>
<dbReference type="InterPro" id="IPR008978">
    <property type="entry name" value="HSP20-like_chaperone"/>
</dbReference>
<dbReference type="InterPro" id="IPR002068">
    <property type="entry name" value="A-crystallin/Hsp20_dom"/>
</dbReference>
<evidence type="ECO:0000256" key="3">
    <source>
        <dbReference type="RuleBase" id="RU003616"/>
    </source>
</evidence>
<evidence type="ECO:0000256" key="1">
    <source>
        <dbReference type="ARBA" id="ARBA00023016"/>
    </source>
</evidence>
<name>A0A395HM44_ASPHC</name>
<keyword evidence="1" id="KW-0346">Stress response</keyword>
<dbReference type="EMBL" id="KZ824311">
    <property type="protein sequence ID" value="RAL08686.1"/>
    <property type="molecule type" value="Genomic_DNA"/>
</dbReference>
<dbReference type="RefSeq" id="XP_025547840.1">
    <property type="nucleotide sequence ID" value="XM_025690516.1"/>
</dbReference>
<dbReference type="Pfam" id="PF00011">
    <property type="entry name" value="HSP20"/>
    <property type="match status" value="1"/>
</dbReference>
<reference evidence="6 7" key="1">
    <citation type="submission" date="2018-02" db="EMBL/GenBank/DDBJ databases">
        <title>The genomes of Aspergillus section Nigri reveals drivers in fungal speciation.</title>
        <authorList>
            <consortium name="DOE Joint Genome Institute"/>
            <person name="Vesth T.C."/>
            <person name="Nybo J."/>
            <person name="Theobald S."/>
            <person name="Brandl J."/>
            <person name="Frisvad J.C."/>
            <person name="Nielsen K.F."/>
            <person name="Lyhne E.K."/>
            <person name="Kogle M.E."/>
            <person name="Kuo A."/>
            <person name="Riley R."/>
            <person name="Clum A."/>
            <person name="Nolan M."/>
            <person name="Lipzen A."/>
            <person name="Salamov A."/>
            <person name="Henrissat B."/>
            <person name="Wiebenga A."/>
            <person name="De vries R.P."/>
            <person name="Grigoriev I.V."/>
            <person name="Mortensen U.H."/>
            <person name="Andersen M.R."/>
            <person name="Baker S.E."/>
        </authorList>
    </citation>
    <scope>NUCLEOTIDE SEQUENCE [LARGE SCALE GENOMIC DNA]</scope>
    <source>
        <strain evidence="6 7">CBS 101889</strain>
    </source>
</reference>
<feature type="domain" description="SHSP" evidence="5">
    <location>
        <begin position="120"/>
        <end position="277"/>
    </location>
</feature>
<dbReference type="InterPro" id="IPR031107">
    <property type="entry name" value="Small_HSP"/>
</dbReference>
<organism evidence="6 7">
    <name type="scientific">Aspergillus homomorphus (strain CBS 101889)</name>
    <dbReference type="NCBI Taxonomy" id="1450537"/>
    <lineage>
        <taxon>Eukaryota</taxon>
        <taxon>Fungi</taxon>
        <taxon>Dikarya</taxon>
        <taxon>Ascomycota</taxon>
        <taxon>Pezizomycotina</taxon>
        <taxon>Eurotiomycetes</taxon>
        <taxon>Eurotiomycetidae</taxon>
        <taxon>Eurotiales</taxon>
        <taxon>Aspergillaceae</taxon>
        <taxon>Aspergillus</taxon>
        <taxon>Aspergillus subgen. Circumdati</taxon>
    </lineage>
</organism>
<comment type="similarity">
    <text evidence="2 3">Belongs to the small heat shock protein (HSP20) family.</text>
</comment>
<dbReference type="PROSITE" id="PS01031">
    <property type="entry name" value="SHSP"/>
    <property type="match status" value="1"/>
</dbReference>